<dbReference type="InterPro" id="IPR038332">
    <property type="entry name" value="PPE_sf"/>
</dbReference>
<reference evidence="3 4" key="1">
    <citation type="submission" date="2017-01" db="EMBL/GenBank/DDBJ databases">
        <authorList>
            <consortium name="Urmite Genomes"/>
        </authorList>
    </citation>
    <scope>NUCLEOTIDE SEQUENCE [LARGE SCALE GENOMIC DNA]</scope>
    <source>
        <strain evidence="3 4">AB57</strain>
    </source>
</reference>
<dbReference type="GO" id="GO:0052572">
    <property type="term" value="P:response to host immune response"/>
    <property type="evidence" value="ECO:0007669"/>
    <property type="project" value="TreeGrafter"/>
</dbReference>
<dbReference type="Gene3D" id="1.20.1260.20">
    <property type="entry name" value="PPE superfamily"/>
    <property type="match status" value="1"/>
</dbReference>
<evidence type="ECO:0000259" key="2">
    <source>
        <dbReference type="Pfam" id="PF00823"/>
    </source>
</evidence>
<evidence type="ECO:0000256" key="1">
    <source>
        <dbReference type="ARBA" id="ARBA00010652"/>
    </source>
</evidence>
<dbReference type="InterPro" id="IPR000030">
    <property type="entry name" value="PPE_dom"/>
</dbReference>
<accession>A0A2U3NNR9</accession>
<keyword evidence="4" id="KW-1185">Reference proteome</keyword>
<sequence length="246" mass="24928">MLDAAAAWNGLAENLASSASTFVSVSADLAKGAWQGPAATAMMDVASKYAGWLTAAATQAETTSIQAAAMADAFDNAQSATVQPAVVSANRRLVQVLASTNYLGQNAPTIMDIESAYEQMWASDVAAMTDYHADASAAVEHLPPWQQVLHTLGFDFNHGQLTSGLPGATPPTGNTPSVFGGFNPADANVVASAHDVTGGTSAGYGLLNPATPGTGFTPSLGHPDLLHPSTYLGGFDAGAPQPAVPG</sequence>
<dbReference type="PANTHER" id="PTHR46766">
    <property type="entry name" value="GLUTAMINE-RICH PROTEIN 2"/>
    <property type="match status" value="1"/>
</dbReference>
<feature type="domain" description="PPE" evidence="2">
    <location>
        <begin position="1"/>
        <end position="143"/>
    </location>
</feature>
<gene>
    <name evidence="3" type="ORF">MRAB57_907</name>
</gene>
<evidence type="ECO:0000313" key="4">
    <source>
        <dbReference type="Proteomes" id="UP000240988"/>
    </source>
</evidence>
<comment type="similarity">
    <text evidence="1">Belongs to the mycobacterial PPE family.</text>
</comment>
<dbReference type="Proteomes" id="UP000240988">
    <property type="component" value="Unassembled WGS sequence"/>
</dbReference>
<name>A0A2U3NNR9_9MYCO</name>
<dbReference type="STRING" id="1841860.GCA_900157375_00909"/>
<evidence type="ECO:0000313" key="3">
    <source>
        <dbReference type="EMBL" id="SPM33104.1"/>
    </source>
</evidence>
<dbReference type="SUPFAM" id="SSF140459">
    <property type="entry name" value="PE/PPE dimer-like"/>
    <property type="match status" value="1"/>
</dbReference>
<protein>
    <submittedName>
        <fullName evidence="3">PPE family protein</fullName>
    </submittedName>
</protein>
<dbReference type="EMBL" id="FUFA01000002">
    <property type="protein sequence ID" value="SPM33104.1"/>
    <property type="molecule type" value="Genomic_DNA"/>
</dbReference>
<organism evidence="3 4">
    <name type="scientific">Mycobacterium rhizamassiliense</name>
    <dbReference type="NCBI Taxonomy" id="1841860"/>
    <lineage>
        <taxon>Bacteria</taxon>
        <taxon>Bacillati</taxon>
        <taxon>Actinomycetota</taxon>
        <taxon>Actinomycetes</taxon>
        <taxon>Mycobacteriales</taxon>
        <taxon>Mycobacteriaceae</taxon>
        <taxon>Mycobacterium</taxon>
    </lineage>
</organism>
<proteinExistence type="inferred from homology"/>
<dbReference type="Pfam" id="PF00823">
    <property type="entry name" value="PPE"/>
    <property type="match status" value="1"/>
</dbReference>
<dbReference type="AlphaFoldDB" id="A0A2U3NNR9"/>
<dbReference type="PANTHER" id="PTHR46766:SF1">
    <property type="entry name" value="GLUTAMINE-RICH PROTEIN 2"/>
    <property type="match status" value="1"/>
</dbReference>